<keyword evidence="2" id="KW-1185">Reference proteome</keyword>
<sequence>MTPLVNIKNGNDKKDEEKICEALDKGIDDMEAGNTISHEDAMTIIRERTLV</sequence>
<evidence type="ECO:0000313" key="1">
    <source>
        <dbReference type="EMBL" id="MCP1103616.1"/>
    </source>
</evidence>
<name>A0ABT1ED79_9FIRM</name>
<gene>
    <name evidence="1" type="ORF">NK125_14535</name>
</gene>
<reference evidence="1 2" key="1">
    <citation type="journal article" date="2022" name="Genome Biol. Evol.">
        <title>Host diet, physiology and behaviors set the stage for Lachnospiraceae cladogenesis.</title>
        <authorList>
            <person name="Vera-Ponce De Leon A."/>
            <person name="Schneider M."/>
            <person name="Jahnes B.C."/>
            <person name="Sadowski V."/>
            <person name="Camuy-Velez L.A."/>
            <person name="Duan J."/>
            <person name="Sabree Z.L."/>
        </authorList>
    </citation>
    <scope>NUCLEOTIDE SEQUENCE [LARGE SCALE GENOMIC DNA]</scope>
    <source>
        <strain evidence="1 2">PAL113</strain>
    </source>
</reference>
<dbReference type="Proteomes" id="UP001523566">
    <property type="component" value="Unassembled WGS sequence"/>
</dbReference>
<dbReference type="EMBL" id="JAMZFW010000034">
    <property type="protein sequence ID" value="MCP1103616.1"/>
    <property type="molecule type" value="Genomic_DNA"/>
</dbReference>
<accession>A0ABT1ED79</accession>
<comment type="caution">
    <text evidence="1">The sequence shown here is derived from an EMBL/GenBank/DDBJ whole genome shotgun (WGS) entry which is preliminary data.</text>
</comment>
<proteinExistence type="predicted"/>
<evidence type="ECO:0000313" key="2">
    <source>
        <dbReference type="Proteomes" id="UP001523566"/>
    </source>
</evidence>
<dbReference type="RefSeq" id="WP_262067387.1">
    <property type="nucleotide sequence ID" value="NZ_JAMXOD010000034.1"/>
</dbReference>
<organism evidence="1 2">
    <name type="scientific">Aequitasia blattaphilus</name>
    <dbReference type="NCBI Taxonomy" id="2949332"/>
    <lineage>
        <taxon>Bacteria</taxon>
        <taxon>Bacillati</taxon>
        <taxon>Bacillota</taxon>
        <taxon>Clostridia</taxon>
        <taxon>Lachnospirales</taxon>
        <taxon>Lachnospiraceae</taxon>
        <taxon>Aequitasia</taxon>
    </lineage>
</organism>
<evidence type="ECO:0008006" key="3">
    <source>
        <dbReference type="Google" id="ProtNLM"/>
    </source>
</evidence>
<protein>
    <recommendedName>
        <fullName evidence="3">Antitoxin</fullName>
    </recommendedName>
</protein>